<dbReference type="PRINTS" id="PR00502">
    <property type="entry name" value="NUDIXFAMILY"/>
</dbReference>
<dbReference type="Proteomes" id="UP000620262">
    <property type="component" value="Unassembled WGS sequence"/>
</dbReference>
<keyword evidence="3" id="KW-0460">Magnesium</keyword>
<reference evidence="6 7" key="1">
    <citation type="submission" date="2020-10" db="EMBL/GenBank/DDBJ databases">
        <title>Sequencing the genomes of 1000 actinobacteria strains.</title>
        <authorList>
            <person name="Klenk H.-P."/>
        </authorList>
    </citation>
    <scope>NUCLEOTIDE SEQUENCE [LARGE SCALE GENOMIC DNA]</scope>
    <source>
        <strain evidence="6 7">DSM 7307</strain>
    </source>
</reference>
<dbReference type="PANTHER" id="PTHR43046">
    <property type="entry name" value="GDP-MANNOSE MANNOSYL HYDROLASE"/>
    <property type="match status" value="1"/>
</dbReference>
<dbReference type="InterPro" id="IPR000086">
    <property type="entry name" value="NUDIX_hydrolase_dom"/>
</dbReference>
<dbReference type="PROSITE" id="PS00893">
    <property type="entry name" value="NUDIX_BOX"/>
    <property type="match status" value="1"/>
</dbReference>
<dbReference type="RefSeq" id="WP_192733048.1">
    <property type="nucleotide sequence ID" value="NZ_BAAAVL010000008.1"/>
</dbReference>
<evidence type="ECO:0000256" key="4">
    <source>
        <dbReference type="RuleBase" id="RU003476"/>
    </source>
</evidence>
<evidence type="ECO:0000259" key="5">
    <source>
        <dbReference type="PROSITE" id="PS51462"/>
    </source>
</evidence>
<dbReference type="EMBL" id="JADBEC010000003">
    <property type="protein sequence ID" value="MBE1509461.1"/>
    <property type="molecule type" value="Genomic_DNA"/>
</dbReference>
<dbReference type="InterPro" id="IPR015797">
    <property type="entry name" value="NUDIX_hydrolase-like_dom_sf"/>
</dbReference>
<keyword evidence="2 4" id="KW-0378">Hydrolase</keyword>
<comment type="similarity">
    <text evidence="4">Belongs to the Nudix hydrolase family.</text>
</comment>
<dbReference type="SUPFAM" id="SSF55811">
    <property type="entry name" value="Nudix"/>
    <property type="match status" value="1"/>
</dbReference>
<dbReference type="InterPro" id="IPR020084">
    <property type="entry name" value="NUDIX_hydrolase_CS"/>
</dbReference>
<dbReference type="CDD" id="cd04685">
    <property type="entry name" value="NUDIX_Hydrolase"/>
    <property type="match status" value="1"/>
</dbReference>
<evidence type="ECO:0000256" key="2">
    <source>
        <dbReference type="ARBA" id="ARBA00022801"/>
    </source>
</evidence>
<dbReference type="PANTHER" id="PTHR43046:SF12">
    <property type="entry name" value="GDP-MANNOSE MANNOSYL HYDROLASE"/>
    <property type="match status" value="1"/>
</dbReference>
<evidence type="ECO:0000313" key="7">
    <source>
        <dbReference type="Proteomes" id="UP000620262"/>
    </source>
</evidence>
<gene>
    <name evidence="6" type="ORF">H4W29_006708</name>
</gene>
<organism evidence="6 7">
    <name type="scientific">Rhizobium viscosum</name>
    <name type="common">Arthrobacter viscosus</name>
    <dbReference type="NCBI Taxonomy" id="1673"/>
    <lineage>
        <taxon>Bacteria</taxon>
        <taxon>Pseudomonadati</taxon>
        <taxon>Pseudomonadota</taxon>
        <taxon>Alphaproteobacteria</taxon>
        <taxon>Hyphomicrobiales</taxon>
        <taxon>Rhizobiaceae</taxon>
        <taxon>Rhizobium/Agrobacterium group</taxon>
        <taxon>Rhizobium</taxon>
    </lineage>
</organism>
<accession>A0ABR9J1W5</accession>
<comment type="cofactor">
    <cofactor evidence="1">
        <name>Mg(2+)</name>
        <dbReference type="ChEBI" id="CHEBI:18420"/>
    </cofactor>
</comment>
<feature type="domain" description="Nudix hydrolase" evidence="5">
    <location>
        <begin position="1"/>
        <end position="145"/>
    </location>
</feature>
<proteinExistence type="inferred from homology"/>
<evidence type="ECO:0000256" key="1">
    <source>
        <dbReference type="ARBA" id="ARBA00001946"/>
    </source>
</evidence>
<evidence type="ECO:0000256" key="3">
    <source>
        <dbReference type="ARBA" id="ARBA00022842"/>
    </source>
</evidence>
<keyword evidence="7" id="KW-1185">Reference proteome</keyword>
<name>A0ABR9J1W5_RHIVS</name>
<protein>
    <submittedName>
        <fullName evidence="6">8-oxo-dGTP pyrophosphatase MutT (NUDIX family)</fullName>
    </submittedName>
</protein>
<evidence type="ECO:0000313" key="6">
    <source>
        <dbReference type="EMBL" id="MBE1509461.1"/>
    </source>
</evidence>
<sequence>MRTRPAARLLLLDQFGCVLLFKFVFRSGALAGRQYWATPGGGLEEGETFEAAALRELREETGLYVDQVGSSIGSQSFEFQLYNGEMVRAEEQFFVVRTERGAISDSGWTDLEREVMADHRWWSTEELLASADVIFPDGIVDLMKSAVSQPALPIASAGDQRPLS</sequence>
<dbReference type="Pfam" id="PF00293">
    <property type="entry name" value="NUDIX"/>
    <property type="match status" value="1"/>
</dbReference>
<dbReference type="Gene3D" id="3.90.79.10">
    <property type="entry name" value="Nucleoside Triphosphate Pyrophosphohydrolase"/>
    <property type="match status" value="1"/>
</dbReference>
<comment type="caution">
    <text evidence="6">The sequence shown here is derived from an EMBL/GenBank/DDBJ whole genome shotgun (WGS) entry which is preliminary data.</text>
</comment>
<dbReference type="InterPro" id="IPR020476">
    <property type="entry name" value="Nudix_hydrolase"/>
</dbReference>
<dbReference type="PROSITE" id="PS51462">
    <property type="entry name" value="NUDIX"/>
    <property type="match status" value="1"/>
</dbReference>